<protein>
    <submittedName>
        <fullName evidence="1">Beta-glucuronidase</fullName>
        <ecNumber evidence="1">3.2.1.31</ecNumber>
    </submittedName>
</protein>
<sequence>MKKITILVISLLLPLFMQAQETILQNVYA</sequence>
<reference evidence="1" key="1">
    <citation type="submission" date="2019-03" db="EMBL/GenBank/DDBJ databases">
        <title>Single cell metagenomics reveals metabolic interactions within the superorganism composed of flagellate Streblomastix strix and complex community of Bacteroidetes bacteria on its surface.</title>
        <authorList>
            <person name="Treitli S.C."/>
            <person name="Kolisko M."/>
            <person name="Husnik F."/>
            <person name="Keeling P."/>
            <person name="Hampl V."/>
        </authorList>
    </citation>
    <scope>NUCLEOTIDE SEQUENCE</scope>
    <source>
        <strain evidence="1">STM</strain>
    </source>
</reference>
<evidence type="ECO:0000313" key="1">
    <source>
        <dbReference type="EMBL" id="KAA6306239.1"/>
    </source>
</evidence>
<comment type="caution">
    <text evidence="1">The sequence shown here is derived from an EMBL/GenBank/DDBJ whole genome shotgun (WGS) entry which is preliminary data.</text>
</comment>
<dbReference type="GO" id="GO:0004566">
    <property type="term" value="F:beta-glucuronidase activity"/>
    <property type="evidence" value="ECO:0007669"/>
    <property type="project" value="UniProtKB-EC"/>
</dbReference>
<proteinExistence type="predicted"/>
<accession>A0A5J4PCP2</accession>
<organism evidence="1">
    <name type="scientific">termite gut metagenome</name>
    <dbReference type="NCBI Taxonomy" id="433724"/>
    <lineage>
        <taxon>unclassified sequences</taxon>
        <taxon>metagenomes</taxon>
        <taxon>organismal metagenomes</taxon>
    </lineage>
</organism>
<keyword evidence="1" id="KW-0378">Hydrolase</keyword>
<dbReference type="EC" id="3.2.1.31" evidence="1"/>
<dbReference type="AlphaFoldDB" id="A0A5J4PCP2"/>
<name>A0A5J4PCP2_9ZZZZ</name>
<keyword evidence="1" id="KW-0326">Glycosidase</keyword>
<feature type="non-terminal residue" evidence="1">
    <location>
        <position position="29"/>
    </location>
</feature>
<gene>
    <name evidence="1" type="ORF">EZS27_042105</name>
</gene>
<dbReference type="EMBL" id="SNRY01010066">
    <property type="protein sequence ID" value="KAA6306239.1"/>
    <property type="molecule type" value="Genomic_DNA"/>
</dbReference>